<protein>
    <submittedName>
        <fullName evidence="2">Uncharacterized protein</fullName>
    </submittedName>
</protein>
<feature type="region of interest" description="Disordered" evidence="1">
    <location>
        <begin position="63"/>
        <end position="85"/>
    </location>
</feature>
<reference evidence="2" key="1">
    <citation type="submission" date="2021-01" db="EMBL/GenBank/DDBJ databases">
        <authorList>
            <person name="Corre E."/>
            <person name="Pelletier E."/>
            <person name="Niang G."/>
            <person name="Scheremetjew M."/>
            <person name="Finn R."/>
            <person name="Kale V."/>
            <person name="Holt S."/>
            <person name="Cochrane G."/>
            <person name="Meng A."/>
            <person name="Brown T."/>
            <person name="Cohen L."/>
        </authorList>
    </citation>
    <scope>NUCLEOTIDE SEQUENCE</scope>
    <source>
        <strain evidence="2">WS</strain>
    </source>
</reference>
<dbReference type="EMBL" id="HBGD01008682">
    <property type="protein sequence ID" value="CAD9083892.1"/>
    <property type="molecule type" value="Transcribed_RNA"/>
</dbReference>
<organism evidence="2">
    <name type="scientific">Percolomonas cosmopolitus</name>
    <dbReference type="NCBI Taxonomy" id="63605"/>
    <lineage>
        <taxon>Eukaryota</taxon>
        <taxon>Discoba</taxon>
        <taxon>Heterolobosea</taxon>
        <taxon>Tetramitia</taxon>
        <taxon>Eutetramitia</taxon>
        <taxon>Percolomonadidae</taxon>
        <taxon>Percolomonas</taxon>
    </lineage>
</organism>
<evidence type="ECO:0000313" key="2">
    <source>
        <dbReference type="EMBL" id="CAD9083892.1"/>
    </source>
</evidence>
<dbReference type="AlphaFoldDB" id="A0A7S1KS61"/>
<proteinExistence type="predicted"/>
<sequence>MNFLRKVQKKLNIGPKQYDYTVISQGNDGVHENSFGGAWIVKSEEAFEKLGLKTLLEQFPLMPKKKNGTQNTQNEANSVPAEPNESLRPDFSKEILIYYGYGEVVERGYKIVPTLVSLDSDGDFYLVSAVKKTFDLRSINPNSTSSKDKPMLPYCLIKLDKPEKMNPNIDEYKMQQVFFDEKIGLGLTF</sequence>
<evidence type="ECO:0000256" key="1">
    <source>
        <dbReference type="SAM" id="MobiDB-lite"/>
    </source>
</evidence>
<name>A0A7S1KS61_9EUKA</name>
<feature type="compositionally biased region" description="Polar residues" evidence="1">
    <location>
        <begin position="68"/>
        <end position="77"/>
    </location>
</feature>
<gene>
    <name evidence="2" type="ORF">PCOS0759_LOCUS7146</name>
</gene>
<accession>A0A7S1KS61</accession>